<dbReference type="EMBL" id="JAAYYV010000121">
    <property type="protein sequence ID" value="NLF53703.1"/>
    <property type="molecule type" value="Genomic_DNA"/>
</dbReference>
<organism evidence="3 4">
    <name type="scientific">Thauera phenolivorans</name>
    <dbReference type="NCBI Taxonomy" id="1792543"/>
    <lineage>
        <taxon>Bacteria</taxon>
        <taxon>Pseudomonadati</taxon>
        <taxon>Pseudomonadota</taxon>
        <taxon>Betaproteobacteria</taxon>
        <taxon>Rhodocyclales</taxon>
        <taxon>Zoogloeaceae</taxon>
        <taxon>Thauera</taxon>
    </lineage>
</organism>
<reference evidence="3 4" key="1">
    <citation type="journal article" date="2020" name="Biotechnol. Biofuels">
        <title>New insights from the biogas microbiome by comprehensive genome-resolved metagenomics of nearly 1600 species originating from multiple anaerobic digesters.</title>
        <authorList>
            <person name="Campanaro S."/>
            <person name="Treu L."/>
            <person name="Rodriguez-R L.M."/>
            <person name="Kovalovszki A."/>
            <person name="Ziels R.M."/>
            <person name="Maus I."/>
            <person name="Zhu X."/>
            <person name="Kougias P.G."/>
            <person name="Basile A."/>
            <person name="Luo G."/>
            <person name="Schluter A."/>
            <person name="Konstantinidis K.T."/>
            <person name="Angelidaki I."/>
        </authorList>
    </citation>
    <scope>NUCLEOTIDE SEQUENCE [LARGE SCALE GENOMIC DNA]</scope>
    <source>
        <strain evidence="3">AS06rmzACSIP_256</strain>
    </source>
</reference>
<dbReference type="Proteomes" id="UP000536534">
    <property type="component" value="Unassembled WGS sequence"/>
</dbReference>
<dbReference type="InterPro" id="IPR005572">
    <property type="entry name" value="Anti-sigma_E_RseA_N"/>
</dbReference>
<feature type="domain" description="Anti sigma-E protein RseA N-terminal" evidence="2">
    <location>
        <begin position="2"/>
        <end position="77"/>
    </location>
</feature>
<dbReference type="SUPFAM" id="SSF89069">
    <property type="entry name" value="N-terminal, cytoplasmic domain of anti-sigmaE factor RseA"/>
    <property type="match status" value="1"/>
</dbReference>
<keyword evidence="1" id="KW-1133">Transmembrane helix</keyword>
<evidence type="ECO:0000313" key="4">
    <source>
        <dbReference type="Proteomes" id="UP000536534"/>
    </source>
</evidence>
<proteinExistence type="predicted"/>
<evidence type="ECO:0000259" key="2">
    <source>
        <dbReference type="Pfam" id="PF03872"/>
    </source>
</evidence>
<dbReference type="PANTHER" id="PTHR38104">
    <property type="match status" value="1"/>
</dbReference>
<dbReference type="Pfam" id="PF03872">
    <property type="entry name" value="RseA_N"/>
    <property type="match status" value="1"/>
</dbReference>
<comment type="caution">
    <text evidence="3">The sequence shown here is derived from an EMBL/GenBank/DDBJ whole genome shotgun (WGS) entry which is preliminary data.</text>
</comment>
<dbReference type="PANTHER" id="PTHR38104:SF1">
    <property type="entry name" value="ANTI-SIGMA-E FACTOR RSEA"/>
    <property type="match status" value="1"/>
</dbReference>
<dbReference type="CDD" id="cd16328">
    <property type="entry name" value="RseA_N"/>
    <property type="match status" value="1"/>
</dbReference>
<dbReference type="InterPro" id="IPR036147">
    <property type="entry name" value="Anti-sigma_E_RseA_N_sf"/>
</dbReference>
<keyword evidence="1" id="KW-0472">Membrane</keyword>
<dbReference type="AlphaFoldDB" id="A0A7X7LV06"/>
<protein>
    <submittedName>
        <fullName evidence="3">Sigma-E factor negative regulatory protein</fullName>
    </submittedName>
</protein>
<name>A0A7X7LV06_9RHOO</name>
<dbReference type="Gene3D" id="1.10.10.880">
    <property type="entry name" value="Anti sigma-E protein RseA, N-terminal domain"/>
    <property type="match status" value="1"/>
</dbReference>
<sequence>MKDRLSAFLDGDLDGQAGTPLLERLRNDPGLKRDWEAYHLIGDVLRGDSAGSSDFVDRVMARIEDEPVLLAPGVAAAAAANRSRGGWQALMAIAASVMGVAAVGIVAASLYSGEPRLAQMAEMKRSAPATPVLAQAQPRDPLPLRTVSADRNIEYVFAHQGLSGSGAMPGAVHYVRAVSSVAQDSAR</sequence>
<gene>
    <name evidence="3" type="ORF">GX576_04760</name>
</gene>
<evidence type="ECO:0000313" key="3">
    <source>
        <dbReference type="EMBL" id="NLF53703.1"/>
    </source>
</evidence>
<dbReference type="GO" id="GO:0016989">
    <property type="term" value="F:sigma factor antagonist activity"/>
    <property type="evidence" value="ECO:0007669"/>
    <property type="project" value="InterPro"/>
</dbReference>
<dbReference type="InterPro" id="IPR052383">
    <property type="entry name" value="Anti-sigma-E_RseA-like"/>
</dbReference>
<evidence type="ECO:0000256" key="1">
    <source>
        <dbReference type="SAM" id="Phobius"/>
    </source>
</evidence>
<accession>A0A7X7LV06</accession>
<feature type="transmembrane region" description="Helical" evidence="1">
    <location>
        <begin position="89"/>
        <end position="111"/>
    </location>
</feature>
<keyword evidence="1" id="KW-0812">Transmembrane</keyword>